<accession>A0A9D1DTI7</accession>
<gene>
    <name evidence="1" type="ORF">IAB38_01595</name>
</gene>
<dbReference type="EMBL" id="DVHC01000017">
    <property type="protein sequence ID" value="HIR58721.1"/>
    <property type="molecule type" value="Genomic_DNA"/>
</dbReference>
<name>A0A9D1DTI7_9FIRM</name>
<dbReference type="AlphaFoldDB" id="A0A9D1DTI7"/>
<dbReference type="Proteomes" id="UP000824232">
    <property type="component" value="Unassembled WGS sequence"/>
</dbReference>
<reference evidence="1" key="2">
    <citation type="journal article" date="2021" name="PeerJ">
        <title>Extensive microbial diversity within the chicken gut microbiome revealed by metagenomics and culture.</title>
        <authorList>
            <person name="Gilroy R."/>
            <person name="Ravi A."/>
            <person name="Getino M."/>
            <person name="Pursley I."/>
            <person name="Horton D.L."/>
            <person name="Alikhan N.F."/>
            <person name="Baker D."/>
            <person name="Gharbi K."/>
            <person name="Hall N."/>
            <person name="Watson M."/>
            <person name="Adriaenssens E.M."/>
            <person name="Foster-Nyarko E."/>
            <person name="Jarju S."/>
            <person name="Secka A."/>
            <person name="Antonio M."/>
            <person name="Oren A."/>
            <person name="Chaudhuri R.R."/>
            <person name="La Ragione R."/>
            <person name="Hildebrand F."/>
            <person name="Pallen M.J."/>
        </authorList>
    </citation>
    <scope>NUCLEOTIDE SEQUENCE</scope>
    <source>
        <strain evidence="1">CHK184-20233</strain>
    </source>
</reference>
<evidence type="ECO:0000313" key="1">
    <source>
        <dbReference type="EMBL" id="HIR58721.1"/>
    </source>
</evidence>
<reference evidence="1" key="1">
    <citation type="submission" date="2020-10" db="EMBL/GenBank/DDBJ databases">
        <authorList>
            <person name="Gilroy R."/>
        </authorList>
    </citation>
    <scope>NUCLEOTIDE SEQUENCE</scope>
    <source>
        <strain evidence="1">CHK184-20233</strain>
    </source>
</reference>
<evidence type="ECO:0000313" key="2">
    <source>
        <dbReference type="Proteomes" id="UP000824232"/>
    </source>
</evidence>
<organism evidence="1 2">
    <name type="scientific">Candidatus Onthousia excrementipullorum</name>
    <dbReference type="NCBI Taxonomy" id="2840884"/>
    <lineage>
        <taxon>Bacteria</taxon>
        <taxon>Bacillati</taxon>
        <taxon>Bacillota</taxon>
        <taxon>Bacilli</taxon>
        <taxon>Candidatus Onthousia</taxon>
    </lineage>
</organism>
<protein>
    <submittedName>
        <fullName evidence="1">Uncharacterized protein</fullName>
    </submittedName>
</protein>
<proteinExistence type="predicted"/>
<sequence>MTNREKYIKYANNTFDGKSRELVLKQIDLFYNDNIIIPKHNYKIGDDVKLKKGTFMHGIPGLLDNFDWIIENGFVAIDFTGNSEGKNKIKNSIGMWNIKEDILLKDYINNYSGITITYTIGRGPGSKTIAKLIPYHKFDEETEKINNDDEIWTYWGEKTKEVTFLPSLVSDKRQIAFILNMESDYAKEMIKADVWNKELDEETLKEFLDYRYYPKFLDLRFNRDATTTDRESAIMFGLPSKLIEGVLVGRKLEQDSEALKHIKYKLNNCYICNLDGKVIM</sequence>
<comment type="caution">
    <text evidence="1">The sequence shown here is derived from an EMBL/GenBank/DDBJ whole genome shotgun (WGS) entry which is preliminary data.</text>
</comment>